<protein>
    <recommendedName>
        <fullName evidence="1">ATPase AAA-type core domain-containing protein</fullName>
    </recommendedName>
</protein>
<feature type="domain" description="ATPase AAA-type core" evidence="1">
    <location>
        <begin position="341"/>
        <end position="393"/>
    </location>
</feature>
<dbReference type="InterPro" id="IPR027417">
    <property type="entry name" value="P-loop_NTPase"/>
</dbReference>
<proteinExistence type="predicted"/>
<dbReference type="PANTHER" id="PTHR23076">
    <property type="entry name" value="METALLOPROTEASE M41 FTSH"/>
    <property type="match status" value="1"/>
</dbReference>
<evidence type="ECO:0000259" key="1">
    <source>
        <dbReference type="Pfam" id="PF00004"/>
    </source>
</evidence>
<evidence type="ECO:0000313" key="3">
    <source>
        <dbReference type="Proteomes" id="UP000734854"/>
    </source>
</evidence>
<organism evidence="2 3">
    <name type="scientific">Zingiber officinale</name>
    <name type="common">Ginger</name>
    <name type="synonym">Amomum zingiber</name>
    <dbReference type="NCBI Taxonomy" id="94328"/>
    <lineage>
        <taxon>Eukaryota</taxon>
        <taxon>Viridiplantae</taxon>
        <taxon>Streptophyta</taxon>
        <taxon>Embryophyta</taxon>
        <taxon>Tracheophyta</taxon>
        <taxon>Spermatophyta</taxon>
        <taxon>Magnoliopsida</taxon>
        <taxon>Liliopsida</taxon>
        <taxon>Zingiberales</taxon>
        <taxon>Zingiberaceae</taxon>
        <taxon>Zingiber</taxon>
    </lineage>
</organism>
<dbReference type="Pfam" id="PF00004">
    <property type="entry name" value="AAA"/>
    <property type="match status" value="1"/>
</dbReference>
<dbReference type="SUPFAM" id="SSF52540">
    <property type="entry name" value="P-loop containing nucleoside triphosphate hydrolases"/>
    <property type="match status" value="1"/>
</dbReference>
<dbReference type="Gene3D" id="3.40.50.300">
    <property type="entry name" value="P-loop containing nucleotide triphosphate hydrolases"/>
    <property type="match status" value="1"/>
</dbReference>
<gene>
    <name evidence="2" type="ORF">ZIOFF_055328</name>
</gene>
<reference evidence="2 3" key="1">
    <citation type="submission" date="2020-08" db="EMBL/GenBank/DDBJ databases">
        <title>Plant Genome Project.</title>
        <authorList>
            <person name="Zhang R.-G."/>
        </authorList>
    </citation>
    <scope>NUCLEOTIDE SEQUENCE [LARGE SCALE GENOMIC DNA]</scope>
    <source>
        <tissue evidence="2">Rhizome</tissue>
    </source>
</reference>
<accession>A0A8J5FBK0</accession>
<comment type="caution">
    <text evidence="2">The sequence shown here is derived from an EMBL/GenBank/DDBJ whole genome shotgun (WGS) entry which is preliminary data.</text>
</comment>
<sequence length="404" mass="45408">MASWSPTLPSASCFSPSSSTFLPSYRLLTTTLRRQTLKKHLSVTVPVDVAHFRVRSLETNITPTGDGELPVNEAATEGENLELQQVFEKLKDSERQRVDKLEKFENKANVQLERQLVLASSWSRSLLTLQGKLKGTEWDPVNSHSIEYSEFLKLLNSNNVQFMEYSNFGQTVSVILPYNKDKRDGKESSDREIVYQRHIVDRMPIDGWNTIWNKLHQQLVNVDVINVDSLSSEVYSTIATAVVWSMRFALSVAVYQWVDSVARPVYSKLIPCDLGKPQKRARPLLPRRHSALGSLGKSRAKFISAEETTGVTFNDFAGQEYIKMELQEIVRILKNDEAFQDKGLPFFAANGTDFVEMFVGVAAARVKDLFTTARSYAPSIIFIDEIDAIGSKRGGPDIGGDFAL</sequence>
<evidence type="ECO:0000313" key="2">
    <source>
        <dbReference type="EMBL" id="KAG6486749.1"/>
    </source>
</evidence>
<dbReference type="PANTHER" id="PTHR23076:SF99">
    <property type="entry name" value="INACTIVE ATP-DEPENDENT ZINC METALLOPROTEASE FTSHI 4, CHLOROPLASTIC-RELATED"/>
    <property type="match status" value="1"/>
</dbReference>
<dbReference type="AlphaFoldDB" id="A0A8J5FBK0"/>
<dbReference type="Proteomes" id="UP000734854">
    <property type="component" value="Unassembled WGS sequence"/>
</dbReference>
<dbReference type="GO" id="GO:0005524">
    <property type="term" value="F:ATP binding"/>
    <property type="evidence" value="ECO:0007669"/>
    <property type="project" value="InterPro"/>
</dbReference>
<keyword evidence="3" id="KW-1185">Reference proteome</keyword>
<dbReference type="GO" id="GO:0006508">
    <property type="term" value="P:proteolysis"/>
    <property type="evidence" value="ECO:0007669"/>
    <property type="project" value="TreeGrafter"/>
</dbReference>
<dbReference type="EMBL" id="JACMSC010000015">
    <property type="protein sequence ID" value="KAG6486749.1"/>
    <property type="molecule type" value="Genomic_DNA"/>
</dbReference>
<dbReference type="GO" id="GO:0004176">
    <property type="term" value="F:ATP-dependent peptidase activity"/>
    <property type="evidence" value="ECO:0007669"/>
    <property type="project" value="TreeGrafter"/>
</dbReference>
<dbReference type="GO" id="GO:0009535">
    <property type="term" value="C:chloroplast thylakoid membrane"/>
    <property type="evidence" value="ECO:0007669"/>
    <property type="project" value="TreeGrafter"/>
</dbReference>
<name>A0A8J5FBK0_ZINOF</name>
<dbReference type="InterPro" id="IPR003959">
    <property type="entry name" value="ATPase_AAA_core"/>
</dbReference>
<dbReference type="GO" id="GO:0016887">
    <property type="term" value="F:ATP hydrolysis activity"/>
    <property type="evidence" value="ECO:0007669"/>
    <property type="project" value="InterPro"/>
</dbReference>